<accession>A0A392S973</accession>
<feature type="non-terminal residue" evidence="1">
    <location>
        <position position="1"/>
    </location>
</feature>
<keyword evidence="2" id="KW-1185">Reference proteome</keyword>
<organism evidence="1 2">
    <name type="scientific">Trifolium medium</name>
    <dbReference type="NCBI Taxonomy" id="97028"/>
    <lineage>
        <taxon>Eukaryota</taxon>
        <taxon>Viridiplantae</taxon>
        <taxon>Streptophyta</taxon>
        <taxon>Embryophyta</taxon>
        <taxon>Tracheophyta</taxon>
        <taxon>Spermatophyta</taxon>
        <taxon>Magnoliopsida</taxon>
        <taxon>eudicotyledons</taxon>
        <taxon>Gunneridae</taxon>
        <taxon>Pentapetalae</taxon>
        <taxon>rosids</taxon>
        <taxon>fabids</taxon>
        <taxon>Fabales</taxon>
        <taxon>Fabaceae</taxon>
        <taxon>Papilionoideae</taxon>
        <taxon>50 kb inversion clade</taxon>
        <taxon>NPAAA clade</taxon>
        <taxon>Hologalegina</taxon>
        <taxon>IRL clade</taxon>
        <taxon>Trifolieae</taxon>
        <taxon>Trifolium</taxon>
    </lineage>
</organism>
<protein>
    <submittedName>
        <fullName evidence="1">Uncharacterized protein</fullName>
    </submittedName>
</protein>
<dbReference type="Proteomes" id="UP000265520">
    <property type="component" value="Unassembled WGS sequence"/>
</dbReference>
<evidence type="ECO:0000313" key="2">
    <source>
        <dbReference type="Proteomes" id="UP000265520"/>
    </source>
</evidence>
<dbReference type="AlphaFoldDB" id="A0A392S973"/>
<dbReference type="EMBL" id="LXQA010337590">
    <property type="protein sequence ID" value="MCI44957.1"/>
    <property type="molecule type" value="Genomic_DNA"/>
</dbReference>
<comment type="caution">
    <text evidence="1">The sequence shown here is derived from an EMBL/GenBank/DDBJ whole genome shotgun (WGS) entry which is preliminary data.</text>
</comment>
<evidence type="ECO:0000313" key="1">
    <source>
        <dbReference type="EMBL" id="MCI44957.1"/>
    </source>
</evidence>
<proteinExistence type="predicted"/>
<reference evidence="1 2" key="1">
    <citation type="journal article" date="2018" name="Front. Plant Sci.">
        <title>Red Clover (Trifolium pratense) and Zigzag Clover (T. medium) - A Picture of Genomic Similarities and Differences.</title>
        <authorList>
            <person name="Dluhosova J."/>
            <person name="Istvanek J."/>
            <person name="Nedelnik J."/>
            <person name="Repkova J."/>
        </authorList>
    </citation>
    <scope>NUCLEOTIDE SEQUENCE [LARGE SCALE GENOMIC DNA]</scope>
    <source>
        <strain evidence="2">cv. 10/8</strain>
        <tissue evidence="1">Leaf</tissue>
    </source>
</reference>
<name>A0A392S973_9FABA</name>
<sequence>IVGQRLVLGQIGVRGYGEVLPRPTQRKPGYSPCHQNPIRIQPGRPILLGHYLGFIQRICREWRDRLHYVAVVT</sequence>